<dbReference type="RefSeq" id="XP_009785215.1">
    <property type="nucleotide sequence ID" value="XM_009786913.1"/>
</dbReference>
<dbReference type="AlphaFoldDB" id="A0A1U7XFI4"/>
<dbReference type="PANTHER" id="PTHR11903:SF38">
    <property type="entry name" value="ALPHA-DIOXYGENASE 1-LIKE"/>
    <property type="match status" value="1"/>
</dbReference>
<evidence type="ECO:0000256" key="1">
    <source>
        <dbReference type="ARBA" id="ARBA00022723"/>
    </source>
</evidence>
<keyword evidence="4" id="KW-0408">Iron</keyword>
<sequence length="253" mass="29174">MDTLKNLLLSPLRRFIHKDFHEAVDRMALVDKFLFLIVHFIDKLNLWHRLPVFFGLLYLGARRRLHQEYNLINVGRTPTGVRSNPADYPYRTADGKYNDPFNEGAGSEFSFFGRNMLPVDQHNKIELHAPKEVASQCPLKSFKFNKTKETSTNFYEIKTGHLNRRTPWWDGSVIYGSNAEVLKKVRTFKDGKLKISENGLIQQDENGNIISGDVRNTWAGLLTLQALFVQEHNAVCDSLKVLIIMLEFNLYTA</sequence>
<gene>
    <name evidence="6" type="primary">LOC104233511</name>
</gene>
<dbReference type="PANTHER" id="PTHR11903">
    <property type="entry name" value="PROSTAGLANDIN G/H SYNTHASE"/>
    <property type="match status" value="1"/>
</dbReference>
<evidence type="ECO:0000313" key="6">
    <source>
        <dbReference type="RefSeq" id="XP_009785215.1"/>
    </source>
</evidence>
<organism evidence="5 6">
    <name type="scientific">Nicotiana sylvestris</name>
    <name type="common">Wood tobacco</name>
    <name type="synonym">South American tobacco</name>
    <dbReference type="NCBI Taxonomy" id="4096"/>
    <lineage>
        <taxon>Eukaryota</taxon>
        <taxon>Viridiplantae</taxon>
        <taxon>Streptophyta</taxon>
        <taxon>Embryophyta</taxon>
        <taxon>Tracheophyta</taxon>
        <taxon>Spermatophyta</taxon>
        <taxon>Magnoliopsida</taxon>
        <taxon>eudicotyledons</taxon>
        <taxon>Gunneridae</taxon>
        <taxon>Pentapetalae</taxon>
        <taxon>asterids</taxon>
        <taxon>lamiids</taxon>
        <taxon>Solanales</taxon>
        <taxon>Solanaceae</taxon>
        <taxon>Nicotianoideae</taxon>
        <taxon>Nicotianeae</taxon>
        <taxon>Nicotiana</taxon>
    </lineage>
</organism>
<reference evidence="6" key="2">
    <citation type="submission" date="2025-08" db="UniProtKB">
        <authorList>
            <consortium name="RefSeq"/>
        </authorList>
    </citation>
    <scope>IDENTIFICATION</scope>
    <source>
        <tissue evidence="6">Leaf</tissue>
    </source>
</reference>
<reference evidence="5" key="1">
    <citation type="journal article" date="2013" name="Genome Biol.">
        <title>Reference genomes and transcriptomes of Nicotiana sylvestris and Nicotiana tomentosiformis.</title>
        <authorList>
            <person name="Sierro N."/>
            <person name="Battey J.N."/>
            <person name="Ouadi S."/>
            <person name="Bovet L."/>
            <person name="Goepfert S."/>
            <person name="Bakaher N."/>
            <person name="Peitsch M.C."/>
            <person name="Ivanov N.V."/>
        </authorList>
    </citation>
    <scope>NUCLEOTIDE SEQUENCE [LARGE SCALE GENOMIC DNA]</scope>
</reference>
<evidence type="ECO:0000256" key="2">
    <source>
        <dbReference type="ARBA" id="ARBA00022964"/>
    </source>
</evidence>
<dbReference type="InterPro" id="IPR019791">
    <property type="entry name" value="Haem_peroxidase_animal"/>
</dbReference>
<dbReference type="InterPro" id="IPR010255">
    <property type="entry name" value="Haem_peroxidase_sf"/>
</dbReference>
<proteinExistence type="predicted"/>
<dbReference type="GO" id="GO:0006979">
    <property type="term" value="P:response to oxidative stress"/>
    <property type="evidence" value="ECO:0007669"/>
    <property type="project" value="InterPro"/>
</dbReference>
<name>A0A1U7XFI4_NICSY</name>
<keyword evidence="1" id="KW-0479">Metal-binding</keyword>
<dbReference type="Proteomes" id="UP000189701">
    <property type="component" value="Unplaced"/>
</dbReference>
<dbReference type="eggNOG" id="KOG2408">
    <property type="taxonomic scope" value="Eukaryota"/>
</dbReference>
<dbReference type="InterPro" id="IPR050783">
    <property type="entry name" value="Oxylipin_biosynth_metab"/>
</dbReference>
<evidence type="ECO:0000256" key="4">
    <source>
        <dbReference type="ARBA" id="ARBA00023004"/>
    </source>
</evidence>
<dbReference type="GO" id="GO:0020037">
    <property type="term" value="F:heme binding"/>
    <property type="evidence" value="ECO:0007669"/>
    <property type="project" value="InterPro"/>
</dbReference>
<dbReference type="GO" id="GO:0016702">
    <property type="term" value="F:oxidoreductase activity, acting on single donors with incorporation of molecular oxygen, incorporation of two atoms of oxygen"/>
    <property type="evidence" value="ECO:0007669"/>
    <property type="project" value="TreeGrafter"/>
</dbReference>
<dbReference type="SUPFAM" id="SSF48113">
    <property type="entry name" value="Heme-dependent peroxidases"/>
    <property type="match status" value="1"/>
</dbReference>
<evidence type="ECO:0000256" key="3">
    <source>
        <dbReference type="ARBA" id="ARBA00023002"/>
    </source>
</evidence>
<evidence type="ECO:0000313" key="5">
    <source>
        <dbReference type="Proteomes" id="UP000189701"/>
    </source>
</evidence>
<dbReference type="Pfam" id="PF03098">
    <property type="entry name" value="An_peroxidase"/>
    <property type="match status" value="1"/>
</dbReference>
<dbReference type="PROSITE" id="PS50292">
    <property type="entry name" value="PEROXIDASE_3"/>
    <property type="match status" value="1"/>
</dbReference>
<dbReference type="Gene3D" id="1.10.640.10">
    <property type="entry name" value="Haem peroxidase domain superfamily, animal type"/>
    <property type="match status" value="1"/>
</dbReference>
<keyword evidence="2" id="KW-0223">Dioxygenase</keyword>
<keyword evidence="3" id="KW-0560">Oxidoreductase</keyword>
<protein>
    <submittedName>
        <fullName evidence="6">Alpha-dioxygenase 1-like</fullName>
    </submittedName>
</protein>
<dbReference type="GO" id="GO:0004601">
    <property type="term" value="F:peroxidase activity"/>
    <property type="evidence" value="ECO:0007669"/>
    <property type="project" value="InterPro"/>
</dbReference>
<dbReference type="GO" id="GO:0046872">
    <property type="term" value="F:metal ion binding"/>
    <property type="evidence" value="ECO:0007669"/>
    <property type="project" value="UniProtKB-KW"/>
</dbReference>
<dbReference type="InterPro" id="IPR037120">
    <property type="entry name" value="Haem_peroxidase_sf_animal"/>
</dbReference>
<keyword evidence="5" id="KW-1185">Reference proteome</keyword>
<dbReference type="GO" id="GO:0006631">
    <property type="term" value="P:fatty acid metabolic process"/>
    <property type="evidence" value="ECO:0007669"/>
    <property type="project" value="UniProtKB-ARBA"/>
</dbReference>
<accession>A0A1U7XFI4</accession>